<sequence length="486" mass="54934">MANVPLSNIDFYHKHDTPDPQTGNLRAFLSQLFQDSEAQYASFSFTLDAIDPLAYLEMCWNQDQFQFYWEKPTDELAIAAGGSVKHLSAEGSGRFNAVSKAIQTTQQLSREYSSVPHPYSGMMFLGGFSFFNNISDGVWNDFDPASFTIPEWTIIQDGKFNLVTFSVELSLFETARDLHQHLIDRFDAIRKSCRMDKKLNGQETPPSFTQDISLSDIKNGEYEQWTSTVTKATDLIADNNFDKIVIARKISIPRRDNTPPTQVLNSLRKRYQNCSSFLLHQGGSTFLGSSPERLGSFRSRLFLTEALAGSIHRGQTESEDTQLGQHLAKSKKDQSEHNFVIKDIEERLIPFAIDFYRSPKPEIKKLTNVQHLYTPIRAHLEEEAEVLNVIGQLHPTPAVGGYPWKDAAPYLDELENFNRGWYASPIGWINSKGMGEFAVGIRSGLLTQKEAHFFAGCGIVADSNPAHEWEETNLKLKPMLSALHYD</sequence>
<feature type="domain" description="Chorismate-utilising enzyme C-terminal" evidence="6">
    <location>
        <begin position="223"/>
        <end position="475"/>
    </location>
</feature>
<accession>A0A6M1SYX4</accession>
<evidence type="ECO:0000256" key="5">
    <source>
        <dbReference type="ARBA" id="ARBA00041564"/>
    </source>
</evidence>
<dbReference type="PANTHER" id="PTHR42839:SF2">
    <property type="entry name" value="ISOCHORISMATE SYNTHASE ENTC"/>
    <property type="match status" value="1"/>
</dbReference>
<dbReference type="PANTHER" id="PTHR42839">
    <property type="entry name" value="ISOCHORISMATE SYNTHASE ENTC"/>
    <property type="match status" value="1"/>
</dbReference>
<evidence type="ECO:0000256" key="2">
    <source>
        <dbReference type="ARBA" id="ARBA00005297"/>
    </source>
</evidence>
<name>A0A6M1SYX4_9BACT</name>
<keyword evidence="4 7" id="KW-0413">Isomerase</keyword>
<evidence type="ECO:0000313" key="7">
    <source>
        <dbReference type="EMBL" id="NGP86857.1"/>
    </source>
</evidence>
<evidence type="ECO:0000256" key="3">
    <source>
        <dbReference type="ARBA" id="ARBA00012824"/>
    </source>
</evidence>
<dbReference type="Pfam" id="PF00425">
    <property type="entry name" value="Chorismate_bind"/>
    <property type="match status" value="1"/>
</dbReference>
<comment type="similarity">
    <text evidence="2">Belongs to the isochorismate synthase family.</text>
</comment>
<dbReference type="GO" id="GO:0008909">
    <property type="term" value="F:isochorismate synthase activity"/>
    <property type="evidence" value="ECO:0007669"/>
    <property type="project" value="UniProtKB-EC"/>
</dbReference>
<proteinExistence type="inferred from homology"/>
<comment type="catalytic activity">
    <reaction evidence="1">
        <text>chorismate = isochorismate</text>
        <dbReference type="Rhea" id="RHEA:18985"/>
        <dbReference type="ChEBI" id="CHEBI:29748"/>
        <dbReference type="ChEBI" id="CHEBI:29780"/>
        <dbReference type="EC" id="5.4.4.2"/>
    </reaction>
</comment>
<organism evidence="7 8">
    <name type="scientific">Fodinibius halophilus</name>
    <dbReference type="NCBI Taxonomy" id="1736908"/>
    <lineage>
        <taxon>Bacteria</taxon>
        <taxon>Pseudomonadati</taxon>
        <taxon>Balneolota</taxon>
        <taxon>Balneolia</taxon>
        <taxon>Balneolales</taxon>
        <taxon>Balneolaceae</taxon>
        <taxon>Fodinibius</taxon>
    </lineage>
</organism>
<dbReference type="RefSeq" id="WP_165265061.1">
    <property type="nucleotide sequence ID" value="NZ_JAALLS010000001.1"/>
</dbReference>
<evidence type="ECO:0000259" key="6">
    <source>
        <dbReference type="Pfam" id="PF00425"/>
    </source>
</evidence>
<dbReference type="Proteomes" id="UP000479132">
    <property type="component" value="Unassembled WGS sequence"/>
</dbReference>
<dbReference type="EMBL" id="JAALLS010000001">
    <property type="protein sequence ID" value="NGP86857.1"/>
    <property type="molecule type" value="Genomic_DNA"/>
</dbReference>
<dbReference type="SUPFAM" id="SSF56322">
    <property type="entry name" value="ADC synthase"/>
    <property type="match status" value="1"/>
</dbReference>
<comment type="caution">
    <text evidence="7">The sequence shown here is derived from an EMBL/GenBank/DDBJ whole genome shotgun (WGS) entry which is preliminary data.</text>
</comment>
<evidence type="ECO:0000256" key="1">
    <source>
        <dbReference type="ARBA" id="ARBA00000799"/>
    </source>
</evidence>
<evidence type="ECO:0000313" key="8">
    <source>
        <dbReference type="Proteomes" id="UP000479132"/>
    </source>
</evidence>
<dbReference type="AlphaFoldDB" id="A0A6M1SYX4"/>
<dbReference type="InterPro" id="IPR005801">
    <property type="entry name" value="ADC_synthase"/>
</dbReference>
<gene>
    <name evidence="7" type="ORF">G3569_00715</name>
</gene>
<dbReference type="Gene3D" id="3.60.120.10">
    <property type="entry name" value="Anthranilate synthase"/>
    <property type="match status" value="1"/>
</dbReference>
<dbReference type="InterPro" id="IPR015890">
    <property type="entry name" value="Chorismate_C"/>
</dbReference>
<keyword evidence="8" id="KW-1185">Reference proteome</keyword>
<protein>
    <recommendedName>
        <fullName evidence="3">isochorismate synthase</fullName>
        <ecNumber evidence="3">5.4.4.2</ecNumber>
    </recommendedName>
    <alternativeName>
        <fullName evidence="5">Isochorismate mutase</fullName>
    </alternativeName>
</protein>
<dbReference type="EC" id="5.4.4.2" evidence="3"/>
<evidence type="ECO:0000256" key="4">
    <source>
        <dbReference type="ARBA" id="ARBA00023235"/>
    </source>
</evidence>
<reference evidence="7 8" key="1">
    <citation type="submission" date="2020-02" db="EMBL/GenBank/DDBJ databases">
        <title>Aliifodinibius halophilus 2W32, complete genome.</title>
        <authorList>
            <person name="Li Y."/>
            <person name="Wu S."/>
        </authorList>
    </citation>
    <scope>NUCLEOTIDE SEQUENCE [LARGE SCALE GENOMIC DNA]</scope>
    <source>
        <strain evidence="7 8">2W32</strain>
    </source>
</reference>
<dbReference type="NCBIfam" id="TIGR00543">
    <property type="entry name" value="isochor_syn"/>
    <property type="match status" value="1"/>
</dbReference>
<dbReference type="InterPro" id="IPR004561">
    <property type="entry name" value="IsoChor_synthase"/>
</dbReference>